<dbReference type="Gene3D" id="2.102.10.10">
    <property type="entry name" value="Rieske [2Fe-2S] iron-sulphur domain"/>
    <property type="match status" value="1"/>
</dbReference>
<evidence type="ECO:0000256" key="6">
    <source>
        <dbReference type="SAM" id="MobiDB-lite"/>
    </source>
</evidence>
<name>A0ABU3BQK0_9BACT</name>
<organism evidence="8 9">
    <name type="scientific">Rubrivirga litoralis</name>
    <dbReference type="NCBI Taxonomy" id="3075598"/>
    <lineage>
        <taxon>Bacteria</taxon>
        <taxon>Pseudomonadati</taxon>
        <taxon>Rhodothermota</taxon>
        <taxon>Rhodothermia</taxon>
        <taxon>Rhodothermales</taxon>
        <taxon>Rubricoccaceae</taxon>
        <taxon>Rubrivirga</taxon>
    </lineage>
</organism>
<dbReference type="RefSeq" id="WP_311662900.1">
    <property type="nucleotide sequence ID" value="NZ_JAVRHT010000014.1"/>
</dbReference>
<comment type="caution">
    <text evidence="8">The sequence shown here is derived from an EMBL/GenBank/DDBJ whole genome shotgun (WGS) entry which is preliminary data.</text>
</comment>
<dbReference type="InterPro" id="IPR036922">
    <property type="entry name" value="Rieske_2Fe-2S_sf"/>
</dbReference>
<evidence type="ECO:0000256" key="3">
    <source>
        <dbReference type="ARBA" id="ARBA00023004"/>
    </source>
</evidence>
<evidence type="ECO:0000313" key="8">
    <source>
        <dbReference type="EMBL" id="MDT0631557.1"/>
    </source>
</evidence>
<dbReference type="InterPro" id="IPR017941">
    <property type="entry name" value="Rieske_2Fe-2S"/>
</dbReference>
<dbReference type="PANTHER" id="PTHR10134">
    <property type="entry name" value="CYTOCHROME B-C1 COMPLEX SUBUNIT RIESKE, MITOCHONDRIAL"/>
    <property type="match status" value="1"/>
</dbReference>
<dbReference type="Pfam" id="PF00355">
    <property type="entry name" value="Rieske"/>
    <property type="match status" value="1"/>
</dbReference>
<keyword evidence="9" id="KW-1185">Reference proteome</keyword>
<protein>
    <submittedName>
        <fullName evidence="8">Rieske (2Fe-2S) protein</fullName>
    </submittedName>
</protein>
<proteinExistence type="predicted"/>
<dbReference type="PROSITE" id="PS51296">
    <property type="entry name" value="RIESKE"/>
    <property type="match status" value="1"/>
</dbReference>
<dbReference type="Proteomes" id="UP001267426">
    <property type="component" value="Unassembled WGS sequence"/>
</dbReference>
<reference evidence="8 9" key="1">
    <citation type="submission" date="2023-09" db="EMBL/GenBank/DDBJ databases">
        <authorList>
            <person name="Rey-Velasco X."/>
        </authorList>
    </citation>
    <scope>NUCLEOTIDE SEQUENCE [LARGE SCALE GENOMIC DNA]</scope>
    <source>
        <strain evidence="8 9">F394</strain>
    </source>
</reference>
<sequence length="202" mass="21596">MTPHAPQTPLDPERRTKAPDGRPLDAQPKWRRDFPIDWPQDEYVGRRDLVKFIVLTSVAFVVGQGYIVAKSIGRRRVPRVGGVAVARVDELAVGEGKTFRYPEGSTPRLLVRTGAASFVAYDQACTHLMCPVVPAAKGEGHGAVAVSPDGGGLALHCPCHNGWFDLESGRPTAGPPRRPLPRVTVEVRGGTVYATGVEGGAA</sequence>
<gene>
    <name evidence="8" type="ORF">RM540_07315</name>
</gene>
<feature type="domain" description="Rieske" evidence="7">
    <location>
        <begin position="83"/>
        <end position="194"/>
    </location>
</feature>
<evidence type="ECO:0000259" key="7">
    <source>
        <dbReference type="PROSITE" id="PS51296"/>
    </source>
</evidence>
<dbReference type="CDD" id="cd03467">
    <property type="entry name" value="Rieske"/>
    <property type="match status" value="1"/>
</dbReference>
<dbReference type="InterPro" id="IPR014349">
    <property type="entry name" value="Rieske_Fe-S_prot"/>
</dbReference>
<dbReference type="SUPFAM" id="SSF50022">
    <property type="entry name" value="ISP domain"/>
    <property type="match status" value="1"/>
</dbReference>
<keyword evidence="3" id="KW-0408">Iron</keyword>
<feature type="compositionally biased region" description="Basic and acidic residues" evidence="6">
    <location>
        <begin position="11"/>
        <end position="31"/>
    </location>
</feature>
<dbReference type="EMBL" id="JAVRHT010000014">
    <property type="protein sequence ID" value="MDT0631557.1"/>
    <property type="molecule type" value="Genomic_DNA"/>
</dbReference>
<evidence type="ECO:0000256" key="1">
    <source>
        <dbReference type="ARBA" id="ARBA00022714"/>
    </source>
</evidence>
<accession>A0ABU3BQK0</accession>
<evidence type="ECO:0000256" key="2">
    <source>
        <dbReference type="ARBA" id="ARBA00022723"/>
    </source>
</evidence>
<evidence type="ECO:0000256" key="5">
    <source>
        <dbReference type="ARBA" id="ARBA00023157"/>
    </source>
</evidence>
<keyword evidence="4" id="KW-0411">Iron-sulfur</keyword>
<keyword evidence="1" id="KW-0001">2Fe-2S</keyword>
<keyword evidence="5" id="KW-1015">Disulfide bond</keyword>
<evidence type="ECO:0000256" key="4">
    <source>
        <dbReference type="ARBA" id="ARBA00023014"/>
    </source>
</evidence>
<feature type="region of interest" description="Disordered" evidence="6">
    <location>
        <begin position="1"/>
        <end position="31"/>
    </location>
</feature>
<evidence type="ECO:0000313" key="9">
    <source>
        <dbReference type="Proteomes" id="UP001267426"/>
    </source>
</evidence>
<keyword evidence="2" id="KW-0479">Metal-binding</keyword>